<accession>A0A3P7NCW3</accession>
<evidence type="ECO:0008006" key="5">
    <source>
        <dbReference type="Google" id="ProtNLM"/>
    </source>
</evidence>
<dbReference type="InterPro" id="IPR029021">
    <property type="entry name" value="Prot-tyrosine_phosphatase-like"/>
</dbReference>
<dbReference type="PROSITE" id="PS50055">
    <property type="entry name" value="TYR_PHOSPHATASE_PTP"/>
    <property type="match status" value="1"/>
</dbReference>
<feature type="domain" description="Tyrosine specific protein phosphatases" evidence="2">
    <location>
        <begin position="1"/>
        <end position="41"/>
    </location>
</feature>
<dbReference type="AlphaFoldDB" id="A0A3P7NCW3"/>
<name>A0A3P7NCW3_DIBLA</name>
<evidence type="ECO:0000313" key="3">
    <source>
        <dbReference type="EMBL" id="VDN38000.1"/>
    </source>
</evidence>
<dbReference type="PROSITE" id="PS50056">
    <property type="entry name" value="TYR_PHOSPHATASE_2"/>
    <property type="match status" value="1"/>
</dbReference>
<dbReference type="Pfam" id="PF00102">
    <property type="entry name" value="Y_phosphatase"/>
    <property type="match status" value="1"/>
</dbReference>
<dbReference type="InterPro" id="IPR000387">
    <property type="entry name" value="Tyr_Pase_dom"/>
</dbReference>
<dbReference type="OrthoDB" id="6275554at2759"/>
<sequence>MIALDIMHDQMKYENAVDVLGCVTSLRAQRNFMVQTEEQYVFVYSALLEMAEGGYTEVSARGLYAQFTSLLQTDSMGFSGFDLEFKNYYDLVVGLRCWTVLKQNYRYPIPRH</sequence>
<dbReference type="SUPFAM" id="SSF52799">
    <property type="entry name" value="(Phosphotyrosine protein) phosphatases II"/>
    <property type="match status" value="1"/>
</dbReference>
<dbReference type="Proteomes" id="UP000281553">
    <property type="component" value="Unassembled WGS sequence"/>
</dbReference>
<dbReference type="InterPro" id="IPR050348">
    <property type="entry name" value="Protein-Tyr_Phosphatase"/>
</dbReference>
<reference evidence="3 4" key="1">
    <citation type="submission" date="2018-11" db="EMBL/GenBank/DDBJ databases">
        <authorList>
            <consortium name="Pathogen Informatics"/>
        </authorList>
    </citation>
    <scope>NUCLEOTIDE SEQUENCE [LARGE SCALE GENOMIC DNA]</scope>
</reference>
<dbReference type="GO" id="GO:0004725">
    <property type="term" value="F:protein tyrosine phosphatase activity"/>
    <property type="evidence" value="ECO:0007669"/>
    <property type="project" value="InterPro"/>
</dbReference>
<dbReference type="PANTHER" id="PTHR19134">
    <property type="entry name" value="RECEPTOR-TYPE TYROSINE-PROTEIN PHOSPHATASE"/>
    <property type="match status" value="1"/>
</dbReference>
<dbReference type="EMBL" id="UYRU01092225">
    <property type="protein sequence ID" value="VDN38000.1"/>
    <property type="molecule type" value="Genomic_DNA"/>
</dbReference>
<feature type="domain" description="Tyrosine-protein phosphatase" evidence="1">
    <location>
        <begin position="1"/>
        <end position="50"/>
    </location>
</feature>
<protein>
    <recommendedName>
        <fullName evidence="5">Tyrosine-protein phosphatase domain-containing protein</fullName>
    </recommendedName>
</protein>
<dbReference type="PRINTS" id="PR00700">
    <property type="entry name" value="PRTYPHPHTASE"/>
</dbReference>
<dbReference type="Gene3D" id="3.90.190.10">
    <property type="entry name" value="Protein tyrosine phosphatase superfamily"/>
    <property type="match status" value="1"/>
</dbReference>
<keyword evidence="4" id="KW-1185">Reference proteome</keyword>
<evidence type="ECO:0000259" key="2">
    <source>
        <dbReference type="PROSITE" id="PS50056"/>
    </source>
</evidence>
<dbReference type="InterPro" id="IPR000242">
    <property type="entry name" value="PTP_cat"/>
</dbReference>
<dbReference type="PANTHER" id="PTHR19134:SF531">
    <property type="entry name" value="TYROSINE-PROTEIN PHOSPHATASE LAR"/>
    <property type="match status" value="1"/>
</dbReference>
<evidence type="ECO:0000259" key="1">
    <source>
        <dbReference type="PROSITE" id="PS50055"/>
    </source>
</evidence>
<evidence type="ECO:0000313" key="4">
    <source>
        <dbReference type="Proteomes" id="UP000281553"/>
    </source>
</evidence>
<organism evidence="3 4">
    <name type="scientific">Dibothriocephalus latus</name>
    <name type="common">Fish tapeworm</name>
    <name type="synonym">Diphyllobothrium latum</name>
    <dbReference type="NCBI Taxonomy" id="60516"/>
    <lineage>
        <taxon>Eukaryota</taxon>
        <taxon>Metazoa</taxon>
        <taxon>Spiralia</taxon>
        <taxon>Lophotrochozoa</taxon>
        <taxon>Platyhelminthes</taxon>
        <taxon>Cestoda</taxon>
        <taxon>Eucestoda</taxon>
        <taxon>Diphyllobothriidea</taxon>
        <taxon>Diphyllobothriidae</taxon>
        <taxon>Dibothriocephalus</taxon>
    </lineage>
</organism>
<gene>
    <name evidence="3" type="ORF">DILT_LOCUS17493</name>
</gene>
<proteinExistence type="predicted"/>